<reference evidence="2" key="1">
    <citation type="submission" date="2020-10" db="EMBL/GenBank/DDBJ databases">
        <title>Unveiling of a novel bifunctional photoreceptor, Dualchrome1, isolated from a cosmopolitan green alga.</title>
        <authorList>
            <person name="Suzuki S."/>
            <person name="Kawachi M."/>
        </authorList>
    </citation>
    <scope>NUCLEOTIDE SEQUENCE</scope>
    <source>
        <strain evidence="2">NIES 2893</strain>
    </source>
</reference>
<protein>
    <submittedName>
        <fullName evidence="2">Uncharacterized protein</fullName>
    </submittedName>
</protein>
<evidence type="ECO:0000313" key="2">
    <source>
        <dbReference type="EMBL" id="GHP11221.1"/>
    </source>
</evidence>
<feature type="compositionally biased region" description="Polar residues" evidence="1">
    <location>
        <begin position="132"/>
        <end position="146"/>
    </location>
</feature>
<gene>
    <name evidence="2" type="ORF">PPROV_000995000</name>
</gene>
<name>A0A830I0I4_9CHLO</name>
<feature type="region of interest" description="Disordered" evidence="1">
    <location>
        <begin position="122"/>
        <end position="155"/>
    </location>
</feature>
<dbReference type="Proteomes" id="UP000660262">
    <property type="component" value="Unassembled WGS sequence"/>
</dbReference>
<evidence type="ECO:0000256" key="1">
    <source>
        <dbReference type="SAM" id="MobiDB-lite"/>
    </source>
</evidence>
<dbReference type="EMBL" id="BNJQ01000033">
    <property type="protein sequence ID" value="GHP11221.1"/>
    <property type="molecule type" value="Genomic_DNA"/>
</dbReference>
<evidence type="ECO:0000313" key="3">
    <source>
        <dbReference type="Proteomes" id="UP000660262"/>
    </source>
</evidence>
<sequence length="193" mass="20310">MDSMLVKVQNVTTYSFEELDQIKRKDHPSGAPRADDPTGAHGGGNADALDRADGGLPEVSSEAGSADTGDDSNGSDPVSRDEAAAERILAKLEKFGQLLDVVMETKYIADHEEIMKAAKEREANAQKMSKHVSVQGTRLKRSSTAVKPSGAPNAFKRAHSMTSSLLKLKSAGGDTKAKLSTDTEAEAVAQAGA</sequence>
<feature type="region of interest" description="Disordered" evidence="1">
    <location>
        <begin position="17"/>
        <end position="82"/>
    </location>
</feature>
<dbReference type="AlphaFoldDB" id="A0A830I0I4"/>
<comment type="caution">
    <text evidence="2">The sequence shown here is derived from an EMBL/GenBank/DDBJ whole genome shotgun (WGS) entry which is preliminary data.</text>
</comment>
<accession>A0A830I0I4</accession>
<proteinExistence type="predicted"/>
<keyword evidence="3" id="KW-1185">Reference proteome</keyword>
<feature type="region of interest" description="Disordered" evidence="1">
    <location>
        <begin position="170"/>
        <end position="193"/>
    </location>
</feature>
<organism evidence="2 3">
    <name type="scientific">Pycnococcus provasolii</name>
    <dbReference type="NCBI Taxonomy" id="41880"/>
    <lineage>
        <taxon>Eukaryota</taxon>
        <taxon>Viridiplantae</taxon>
        <taxon>Chlorophyta</taxon>
        <taxon>Pseudoscourfieldiophyceae</taxon>
        <taxon>Pseudoscourfieldiales</taxon>
        <taxon>Pycnococcaceae</taxon>
        <taxon>Pycnococcus</taxon>
    </lineage>
</organism>